<dbReference type="Proteomes" id="UP000181790">
    <property type="component" value="Unassembled WGS sequence"/>
</dbReference>
<accession>A0A1S2VNM1</accession>
<keyword evidence="4" id="KW-1185">Reference proteome</keyword>
<evidence type="ECO:0000256" key="1">
    <source>
        <dbReference type="SAM" id="MobiDB-lite"/>
    </source>
</evidence>
<dbReference type="EMBL" id="MORL01000002">
    <property type="protein sequence ID" value="OIN60359.1"/>
    <property type="molecule type" value="Genomic_DNA"/>
</dbReference>
<feature type="signal peptide" evidence="2">
    <location>
        <begin position="1"/>
        <end position="21"/>
    </location>
</feature>
<keyword evidence="2" id="KW-0732">Signal</keyword>
<dbReference type="RefSeq" id="WP_071502152.1">
    <property type="nucleotide sequence ID" value="NZ_MORL01000002.1"/>
</dbReference>
<dbReference type="AlphaFoldDB" id="A0A1S2VNM1"/>
<feature type="region of interest" description="Disordered" evidence="1">
    <location>
        <begin position="115"/>
        <end position="142"/>
    </location>
</feature>
<name>A0A1S2VNM1_9BACT</name>
<evidence type="ECO:0000256" key="2">
    <source>
        <dbReference type="SAM" id="SignalP"/>
    </source>
</evidence>
<organism evidence="3 4">
    <name type="scientific">Arsenicibacter rosenii</name>
    <dbReference type="NCBI Taxonomy" id="1750698"/>
    <lineage>
        <taxon>Bacteria</taxon>
        <taxon>Pseudomonadati</taxon>
        <taxon>Bacteroidota</taxon>
        <taxon>Cytophagia</taxon>
        <taxon>Cytophagales</taxon>
        <taxon>Spirosomataceae</taxon>
        <taxon>Arsenicibacter</taxon>
    </lineage>
</organism>
<sequence>MKTTLLTLALVTTLAIGNTFAQRGYDQPAQKSKLNRAQQIDNKVDLFKLDQLDHVVKLSFQQEKAINKIENRYDKLVINKGRYLSDRNLRELEQKKQQEIFEVLTPVQRQKLLAFQGSNNRYDNKGGYGPRGDGPRGYGQRG</sequence>
<proteinExistence type="predicted"/>
<comment type="caution">
    <text evidence="3">The sequence shown here is derived from an EMBL/GenBank/DDBJ whole genome shotgun (WGS) entry which is preliminary data.</text>
</comment>
<protein>
    <recommendedName>
        <fullName evidence="5">DUF4890 domain-containing protein</fullName>
    </recommendedName>
</protein>
<feature type="compositionally biased region" description="Gly residues" evidence="1">
    <location>
        <begin position="126"/>
        <end position="142"/>
    </location>
</feature>
<evidence type="ECO:0000313" key="3">
    <source>
        <dbReference type="EMBL" id="OIN60359.1"/>
    </source>
</evidence>
<dbReference type="OrthoDB" id="958085at2"/>
<reference evidence="3 4" key="1">
    <citation type="submission" date="2016-10" db="EMBL/GenBank/DDBJ databases">
        <title>Arsenicibacter rosenii gen. nov., sp. nov., an efficient arsenic-methylating bacterium isolated from an arsenic-contaminated paddy soil.</title>
        <authorList>
            <person name="Huang K."/>
        </authorList>
    </citation>
    <scope>NUCLEOTIDE SEQUENCE [LARGE SCALE GENOMIC DNA]</scope>
    <source>
        <strain evidence="3 4">SM-1</strain>
    </source>
</reference>
<evidence type="ECO:0000313" key="4">
    <source>
        <dbReference type="Proteomes" id="UP000181790"/>
    </source>
</evidence>
<evidence type="ECO:0008006" key="5">
    <source>
        <dbReference type="Google" id="ProtNLM"/>
    </source>
</evidence>
<gene>
    <name evidence="3" type="ORF">BLX24_05910</name>
</gene>
<feature type="chain" id="PRO_5010331533" description="DUF4890 domain-containing protein" evidence="2">
    <location>
        <begin position="22"/>
        <end position="142"/>
    </location>
</feature>